<keyword evidence="3" id="KW-0560">Oxidoreductase</keyword>
<keyword evidence="2" id="KW-0274">FAD</keyword>
<feature type="domain" description="FAD-binding" evidence="5">
    <location>
        <begin position="143"/>
        <end position="343"/>
    </location>
</feature>
<dbReference type="STRING" id="1448316.A0A395H664"/>
<keyword evidence="4" id="KW-0472">Membrane</keyword>
<dbReference type="PANTHER" id="PTHR46865:SF7">
    <property type="entry name" value="MONOOXYGENASE, PUTATIVE (AFU_ORTHOLOGUE AFUA_8G07040)-RELATED"/>
    <property type="match status" value="1"/>
</dbReference>
<dbReference type="InterPro" id="IPR051704">
    <property type="entry name" value="FAD_aromatic-hydroxylase"/>
</dbReference>
<dbReference type="Gene3D" id="3.50.50.60">
    <property type="entry name" value="FAD/NAD(P)-binding domain"/>
    <property type="match status" value="1"/>
</dbReference>
<gene>
    <name evidence="6" type="ORF">BO80DRAFT_378200</name>
</gene>
<dbReference type="InterPro" id="IPR036188">
    <property type="entry name" value="FAD/NAD-bd_sf"/>
</dbReference>
<accession>A0A395H664</accession>
<evidence type="ECO:0000256" key="2">
    <source>
        <dbReference type="ARBA" id="ARBA00022827"/>
    </source>
</evidence>
<evidence type="ECO:0000259" key="5">
    <source>
        <dbReference type="Pfam" id="PF01494"/>
    </source>
</evidence>
<evidence type="ECO:0000313" key="6">
    <source>
        <dbReference type="EMBL" id="RAL02645.1"/>
    </source>
</evidence>
<dbReference type="PANTHER" id="PTHR46865">
    <property type="entry name" value="OXIDOREDUCTASE-RELATED"/>
    <property type="match status" value="1"/>
</dbReference>
<feature type="non-terminal residue" evidence="6">
    <location>
        <position position="434"/>
    </location>
</feature>
<dbReference type="GeneID" id="37221595"/>
<name>A0A395H664_9EURO</name>
<dbReference type="Proteomes" id="UP000249402">
    <property type="component" value="Unassembled WGS sequence"/>
</dbReference>
<dbReference type="OrthoDB" id="655030at2759"/>
<evidence type="ECO:0000313" key="7">
    <source>
        <dbReference type="Proteomes" id="UP000249402"/>
    </source>
</evidence>
<evidence type="ECO:0000256" key="4">
    <source>
        <dbReference type="SAM" id="Phobius"/>
    </source>
</evidence>
<dbReference type="PRINTS" id="PR00420">
    <property type="entry name" value="RNGMNOXGNASE"/>
</dbReference>
<evidence type="ECO:0000256" key="3">
    <source>
        <dbReference type="ARBA" id="ARBA00023002"/>
    </source>
</evidence>
<keyword evidence="6" id="KW-0503">Monooxygenase</keyword>
<proteinExistence type="predicted"/>
<dbReference type="VEuPathDB" id="FungiDB:BO80DRAFT_378200"/>
<dbReference type="EMBL" id="KZ824430">
    <property type="protein sequence ID" value="RAL02645.1"/>
    <property type="molecule type" value="Genomic_DNA"/>
</dbReference>
<dbReference type="SUPFAM" id="SSF51905">
    <property type="entry name" value="FAD/NAD(P)-binding domain"/>
    <property type="match status" value="1"/>
</dbReference>
<keyword evidence="1" id="KW-0285">Flavoprotein</keyword>
<keyword evidence="4" id="KW-0812">Transmembrane</keyword>
<feature type="transmembrane region" description="Helical" evidence="4">
    <location>
        <begin position="396"/>
        <end position="417"/>
    </location>
</feature>
<dbReference type="GO" id="GO:0071949">
    <property type="term" value="F:FAD binding"/>
    <property type="evidence" value="ECO:0007669"/>
    <property type="project" value="InterPro"/>
</dbReference>
<protein>
    <submittedName>
        <fullName evidence="6">Monooxygenase</fullName>
    </submittedName>
</protein>
<keyword evidence="4" id="KW-1133">Transmembrane helix</keyword>
<dbReference type="RefSeq" id="XP_025576972.1">
    <property type="nucleotide sequence ID" value="XM_025716730.1"/>
</dbReference>
<sequence>MPLKILITGAGIAGTTLAYLLAHSPSHHPKTTYNILILERSPTLRTTGLQIDLRYPGIQVLKHMNLEEEFRAISIPEQRLALVDGKGRRWGYFPVNGSGEGKQSFTTEWEVMRGEFCGLVGKGSGGGVRYEFGIWVEEVHELDGDDGVEVVLSDGRREKFDIVVGADGLGSRMRGMMMTGANYGDVTGKEGVHDLGVYAGYFTVNREMEDGEGYDATGFIATNGRGIMTRRHERERYLVYLMCRAVGEGEGIERGKRGDMEKEKEILKKSFRGAGWKTEEILTGMDEAEDFYCERMGVVNLERWSRGRVVLLGDAAYCPSVMTGMGTSCAMAGAYILAGEMGRLGRDGMVTKEDIEGVLARYEEKLRPFMTHVQRGLLDNNDYMGKFPSSALGIGVMYFLIAVASFFKLDVLVRWVLREDTNGWKLPEYPDVFG</sequence>
<dbReference type="GO" id="GO:0004497">
    <property type="term" value="F:monooxygenase activity"/>
    <property type="evidence" value="ECO:0007669"/>
    <property type="project" value="UniProtKB-KW"/>
</dbReference>
<evidence type="ECO:0000256" key="1">
    <source>
        <dbReference type="ARBA" id="ARBA00022630"/>
    </source>
</evidence>
<dbReference type="AlphaFoldDB" id="A0A395H664"/>
<reference evidence="6 7" key="1">
    <citation type="submission" date="2018-02" db="EMBL/GenBank/DDBJ databases">
        <title>The genomes of Aspergillus section Nigri reveals drivers in fungal speciation.</title>
        <authorList>
            <consortium name="DOE Joint Genome Institute"/>
            <person name="Vesth T.C."/>
            <person name="Nybo J."/>
            <person name="Theobald S."/>
            <person name="Brandl J."/>
            <person name="Frisvad J.C."/>
            <person name="Nielsen K.F."/>
            <person name="Lyhne E.K."/>
            <person name="Kogle M.E."/>
            <person name="Kuo A."/>
            <person name="Riley R."/>
            <person name="Clum A."/>
            <person name="Nolan M."/>
            <person name="Lipzen A."/>
            <person name="Salamov A."/>
            <person name="Henrissat B."/>
            <person name="Wiebenga A."/>
            <person name="De vries R.P."/>
            <person name="Grigoriev I.V."/>
            <person name="Mortensen U.H."/>
            <person name="Andersen M.R."/>
            <person name="Baker S.E."/>
        </authorList>
    </citation>
    <scope>NUCLEOTIDE SEQUENCE [LARGE SCALE GENOMIC DNA]</scope>
    <source>
        <strain evidence="6 7">CBS 121593</strain>
    </source>
</reference>
<dbReference type="InterPro" id="IPR002938">
    <property type="entry name" value="FAD-bd"/>
</dbReference>
<keyword evidence="7" id="KW-1185">Reference proteome</keyword>
<dbReference type="Pfam" id="PF01494">
    <property type="entry name" value="FAD_binding_3"/>
    <property type="match status" value="1"/>
</dbReference>
<organism evidence="6 7">
    <name type="scientific">Aspergillus ibericus CBS 121593</name>
    <dbReference type="NCBI Taxonomy" id="1448316"/>
    <lineage>
        <taxon>Eukaryota</taxon>
        <taxon>Fungi</taxon>
        <taxon>Dikarya</taxon>
        <taxon>Ascomycota</taxon>
        <taxon>Pezizomycotina</taxon>
        <taxon>Eurotiomycetes</taxon>
        <taxon>Eurotiomycetidae</taxon>
        <taxon>Eurotiales</taxon>
        <taxon>Aspergillaceae</taxon>
        <taxon>Aspergillus</taxon>
        <taxon>Aspergillus subgen. Circumdati</taxon>
    </lineage>
</organism>